<protein>
    <submittedName>
        <fullName evidence="1">Uncharacterized protein</fullName>
    </submittedName>
</protein>
<evidence type="ECO:0000313" key="1">
    <source>
        <dbReference type="EMBL" id="MEV4914508.1"/>
    </source>
</evidence>
<keyword evidence="2" id="KW-1185">Reference proteome</keyword>
<sequence>MEDGYKWTKRVYKPYSFSVLPLLIRKTTIQILNAYKVLTNKQITRGTYKVIF</sequence>
<name>A0ABV3IKG7_9BACI</name>
<organism evidence="1 2">
    <name type="scientific">Bacillus proteolyticus</name>
    <dbReference type="NCBI Taxonomy" id="2026192"/>
    <lineage>
        <taxon>Bacteria</taxon>
        <taxon>Bacillati</taxon>
        <taxon>Bacillota</taxon>
        <taxon>Bacilli</taxon>
        <taxon>Bacillales</taxon>
        <taxon>Bacillaceae</taxon>
        <taxon>Bacillus</taxon>
        <taxon>Bacillus cereus group</taxon>
    </lineage>
</organism>
<gene>
    <name evidence="1" type="ORF">MRBLBA1_005510</name>
</gene>
<dbReference type="Proteomes" id="UP001552502">
    <property type="component" value="Unassembled WGS sequence"/>
</dbReference>
<dbReference type="EMBL" id="JBEGIE010000084">
    <property type="protein sequence ID" value="MEV4914508.1"/>
    <property type="molecule type" value="Genomic_DNA"/>
</dbReference>
<evidence type="ECO:0000313" key="2">
    <source>
        <dbReference type="Proteomes" id="UP001552502"/>
    </source>
</evidence>
<reference evidence="1 2" key="1">
    <citation type="journal article" date="2023" name="Proc. Natl. Acad. Sci. U.S.A.">
        <title>Bacterial tolerance to host-exuded specialized metabolites structures the maize root microbiome.</title>
        <authorList>
            <person name="Thoenen L."/>
            <person name="Giroud C."/>
            <person name="Kreuzer M."/>
            <person name="Waelchli J."/>
            <person name="Gfeller V."/>
            <person name="Deslandes-Herold G."/>
            <person name="Mateo P."/>
            <person name="Robert C.A.M."/>
            <person name="Ahrens C.H."/>
            <person name="Rubio-Somoza I."/>
            <person name="Bruggmann R."/>
            <person name="Erb M."/>
            <person name="Schlaeppi K."/>
        </authorList>
    </citation>
    <scope>NUCLEOTIDE SEQUENCE [LARGE SCALE GENOMIC DNA]</scope>
    <source>
        <strain evidence="1 2">LBA1-1-1.1</strain>
    </source>
</reference>
<dbReference type="RefSeq" id="WP_199640758.1">
    <property type="nucleotide sequence ID" value="NZ_JBEGIE010000084.1"/>
</dbReference>
<accession>A0ABV3IKG7</accession>
<proteinExistence type="predicted"/>
<comment type="caution">
    <text evidence="1">The sequence shown here is derived from an EMBL/GenBank/DDBJ whole genome shotgun (WGS) entry which is preliminary data.</text>
</comment>